<comment type="cofactor">
    <cofactor evidence="2 22">
        <name>Zn(2+)</name>
        <dbReference type="ChEBI" id="CHEBI:29105"/>
    </cofactor>
</comment>
<dbReference type="InterPro" id="IPR011005">
    <property type="entry name" value="Dihydropteroate_synth-like_sf"/>
</dbReference>
<dbReference type="Gene3D" id="3.20.20.330">
    <property type="entry name" value="Homocysteine-binding-like domain"/>
    <property type="match status" value="1"/>
</dbReference>
<feature type="compositionally biased region" description="Polar residues" evidence="25">
    <location>
        <begin position="65"/>
        <end position="78"/>
    </location>
</feature>
<evidence type="ECO:0000256" key="12">
    <source>
        <dbReference type="ARBA" id="ARBA00022691"/>
    </source>
</evidence>
<keyword evidence="8 23" id="KW-0489">Methyltransferase</keyword>
<evidence type="ECO:0000256" key="3">
    <source>
        <dbReference type="ARBA" id="ARBA00001956"/>
    </source>
</evidence>
<keyword evidence="9" id="KW-0028">Amino-acid biosynthesis</keyword>
<feature type="binding site" evidence="20 22">
    <location>
        <position position="393"/>
    </location>
    <ligand>
        <name>Zn(2+)</name>
        <dbReference type="ChEBI" id="CHEBI:29105"/>
    </ligand>
</feature>
<sequence>MRVRAVIPPAYDRTGSGPGRDATGRSATVAALTPGVHAAPRGPAVRADSSPGETLGRLAGPGPTQRRSAPTEGKSTLPDTADHRPDATDDLSAALRRRILVLDGAMGTAIQRDRPDEAGYRGERFADWPSDVQGNNDLLSITQPQIIRDIHLEYLEAGADIIETNTFNAQVISLADYGMQELAYELNVASARLAREAADELTSRTPDKPRWVAGAIGPLNRTGSISPDVNDPGARNIDFDTMVAAYHEQAQGLVDGGVDIIMIETIFDTLNCKAAIFAVETLFEEQGRRWPVIISGTITDASGRTLTGQVTEAFWNSVRHVRPLMVGLNCSLGGKELRPYVAELSRIADTFVHAYPNAGLPNAFGEYDEEPDDTAGTIQEFAEAGLINMAGGCCGTTPAHIASIAHHVEGKDPRTPATVGPALRLSGLEPLTVDDDSLFVNVGERTNITGSARFRNLIRDGDYNTALSVARQQVENGAQVIDVNMDEGMIDGVAAMQRFLRLVGSEPDICRVPVMVDSSKWEVIEEGLKNVQGKSIVNSISLKEGKEPFVEHARLCRKYGAAVVVMAFDEDGQADNLQRRKDICKRAYDVLVDEVGFPAEDIIFDPNVFAVATGIEEHASYGLDFIEGARWIKQNLPGAKISGGISNVSFSFRGNNAVREAIHAVFLFHAIKAGLTMGIVNAGALVVYDQVDEKLRERIEDVVLNRRDDAAERLLEVAGEYAGSGQQREVASEEWRSLPLGERITHALVKGIDQHVEDDTEALRQEIADRGGRPLEVIEGPLMDGMNVVGDLFGAGKMFLPQVVKSARVMKKAVAYLIPFIEDEKSPDDQGRSNGTVVMATVKGDVHDIGKNIVGVVLQCNNYDVIDLGVMVPAQKILDAAKEHDADIIGLSGLITPSLDEMVNFAAEMERQGFDIPLLIGGATTSRAHTAVKVDKRYHGPVVWVKDASRSVPVVASLLSAERRTTLLDDLKADYDSLRERHESRQNQKVILPIDTVREDRTPIEWDGYRPTRPHLITQQTRDMHTDDYHPSGTPTQYVKTFKSYDLGELRKYIDWQPFFNAWEMKGKYPDILNNPTTGETARKLWDDAQAMLDRIVEERWLTAAGVIGLFPANSVDFDSVEVYRDEKRGEVLATLHMLRQQTEHREGVPHRSLADFVAPAATGIKDYVGAFAVTAGLGSGEKITEFKESLDDYSAILLESLADRLAEAFAERMHERVRHEFWGYAPDEKLDSEELIRERYQGIRPAPGYPACPEHTEKRTLWQLLDVEANTGIQLTDSMAMWPGASVSGWYFSHPQSQYFVLGRIGRDQVEDYAKRKGWTVAEAERWLSPNLGYRTDDE</sequence>
<keyword evidence="17" id="KW-0170">Cobalt</keyword>
<dbReference type="InterPro" id="IPR033706">
    <property type="entry name" value="Met_synthase_B12-bd"/>
</dbReference>
<keyword evidence="16" id="KW-0486">Methionine biosynthesis</keyword>
<dbReference type="InterPro" id="IPR036594">
    <property type="entry name" value="Meth_synthase_dom"/>
</dbReference>
<feature type="binding site" evidence="21">
    <location>
        <position position="1055"/>
    </location>
    <ligand>
        <name>S-adenosyl-L-methionine</name>
        <dbReference type="ChEBI" id="CHEBI:59789"/>
    </ligand>
</feature>
<evidence type="ECO:0000256" key="15">
    <source>
        <dbReference type="ARBA" id="ARBA00022833"/>
    </source>
</evidence>
<comment type="cofactor">
    <cofactor evidence="3 20">
        <name>methylcob(III)alamin</name>
        <dbReference type="ChEBI" id="CHEBI:28115"/>
    </cofactor>
</comment>
<evidence type="ECO:0000256" key="18">
    <source>
        <dbReference type="ARBA" id="ARBA00025552"/>
    </source>
</evidence>
<evidence type="ECO:0000259" key="27">
    <source>
        <dbReference type="PROSITE" id="PS50972"/>
    </source>
</evidence>
<evidence type="ECO:0000256" key="7">
    <source>
        <dbReference type="ARBA" id="ARBA00013998"/>
    </source>
</evidence>
<keyword evidence="12 21" id="KW-0949">S-adenosyl-L-methionine</keyword>
<dbReference type="Pfam" id="PF02607">
    <property type="entry name" value="B12-binding_2"/>
    <property type="match status" value="1"/>
</dbReference>
<dbReference type="Gene3D" id="1.10.1240.10">
    <property type="entry name" value="Methionine synthase domain"/>
    <property type="match status" value="1"/>
</dbReference>
<evidence type="ECO:0000259" key="30">
    <source>
        <dbReference type="PROSITE" id="PS51337"/>
    </source>
</evidence>
<dbReference type="InterPro" id="IPR036589">
    <property type="entry name" value="HCY_dom_sf"/>
</dbReference>
<feature type="domain" description="B12-binding N-terminal" evidence="30">
    <location>
        <begin position="731"/>
        <end position="829"/>
    </location>
</feature>
<dbReference type="InterPro" id="IPR011822">
    <property type="entry name" value="MetH"/>
</dbReference>
<evidence type="ECO:0000256" key="1">
    <source>
        <dbReference type="ARBA" id="ARBA00001700"/>
    </source>
</evidence>
<feature type="domain" description="AdoMet activation" evidence="28">
    <location>
        <begin position="985"/>
        <end position="1338"/>
    </location>
</feature>
<protein>
    <recommendedName>
        <fullName evidence="7 19">Methionine synthase</fullName>
        <ecNumber evidence="6 19">2.1.1.13</ecNumber>
    </recommendedName>
</protein>
<dbReference type="InterPro" id="IPR036724">
    <property type="entry name" value="Cobalamin-bd_sf"/>
</dbReference>
<comment type="function">
    <text evidence="18">Catalyzes the transfer of a methyl group from methyl-cobalamin to homocysteine, yielding enzyme-bound cob(I)alamin and methionine. Subsequently, remethylates the cofactor using methyltetrahydrofolate.</text>
</comment>
<dbReference type="Gene3D" id="1.10.288.10">
    <property type="entry name" value="Cobalamin-dependent Methionine Synthase, domain 2"/>
    <property type="match status" value="1"/>
</dbReference>
<keyword evidence="10 20" id="KW-0846">Cobalamin</keyword>
<dbReference type="PIRSF" id="PIRSF000381">
    <property type="entry name" value="MetH"/>
    <property type="match status" value="1"/>
</dbReference>
<dbReference type="Pfam" id="PF02965">
    <property type="entry name" value="Met_synt_B12"/>
    <property type="match status" value="1"/>
</dbReference>
<dbReference type="GO" id="GO:0005829">
    <property type="term" value="C:cytosol"/>
    <property type="evidence" value="ECO:0007669"/>
    <property type="project" value="TreeGrafter"/>
</dbReference>
<evidence type="ECO:0000256" key="11">
    <source>
        <dbReference type="ARBA" id="ARBA00022679"/>
    </source>
</evidence>
<dbReference type="Gene3D" id="3.10.196.10">
    <property type="entry name" value="Vitamin B12-dependent methionine synthase, activation domain"/>
    <property type="match status" value="1"/>
</dbReference>
<feature type="binding site" evidence="20 22">
    <location>
        <position position="394"/>
    </location>
    <ligand>
        <name>Zn(2+)</name>
        <dbReference type="ChEBI" id="CHEBI:29105"/>
    </ligand>
</feature>
<proteinExistence type="inferred from homology"/>
<evidence type="ECO:0000256" key="25">
    <source>
        <dbReference type="SAM" id="MobiDB-lite"/>
    </source>
</evidence>
<dbReference type="CDD" id="cd00740">
    <property type="entry name" value="MeTr"/>
    <property type="match status" value="1"/>
</dbReference>
<dbReference type="GO" id="GO:0050667">
    <property type="term" value="P:homocysteine metabolic process"/>
    <property type="evidence" value="ECO:0007669"/>
    <property type="project" value="TreeGrafter"/>
</dbReference>
<dbReference type="NCBIfam" id="NF007024">
    <property type="entry name" value="PRK09490.1"/>
    <property type="match status" value="1"/>
</dbReference>
<dbReference type="FunFam" id="3.20.20.20:FF:000002">
    <property type="entry name" value="Methionine synthase"/>
    <property type="match status" value="1"/>
</dbReference>
<feature type="binding site" evidence="21">
    <location>
        <position position="1245"/>
    </location>
    <ligand>
        <name>S-adenosyl-L-methionine</name>
        <dbReference type="ChEBI" id="CHEBI:59789"/>
    </ligand>
</feature>
<evidence type="ECO:0000256" key="2">
    <source>
        <dbReference type="ARBA" id="ARBA00001947"/>
    </source>
</evidence>
<organism evidence="31 32">
    <name type="scientific">Jatrophihabitans endophyticus</name>
    <dbReference type="NCBI Taxonomy" id="1206085"/>
    <lineage>
        <taxon>Bacteria</taxon>
        <taxon>Bacillati</taxon>
        <taxon>Actinomycetota</taxon>
        <taxon>Actinomycetes</taxon>
        <taxon>Jatrophihabitantales</taxon>
        <taxon>Jatrophihabitantaceae</taxon>
        <taxon>Jatrophihabitans</taxon>
    </lineage>
</organism>
<dbReference type="SUPFAM" id="SSF82282">
    <property type="entry name" value="Homocysteine S-methyltransferase"/>
    <property type="match status" value="1"/>
</dbReference>
<evidence type="ECO:0000256" key="5">
    <source>
        <dbReference type="ARBA" id="ARBA00010398"/>
    </source>
</evidence>
<keyword evidence="24" id="KW-0175">Coiled coil</keyword>
<dbReference type="PROSITE" id="PS50970">
    <property type="entry name" value="HCY"/>
    <property type="match status" value="1"/>
</dbReference>
<evidence type="ECO:0000256" key="10">
    <source>
        <dbReference type="ARBA" id="ARBA00022628"/>
    </source>
</evidence>
<dbReference type="Proteomes" id="UP000186132">
    <property type="component" value="Unassembled WGS sequence"/>
</dbReference>
<dbReference type="PROSITE" id="PS50972">
    <property type="entry name" value="PTERIN_BINDING"/>
    <property type="match status" value="1"/>
</dbReference>
<evidence type="ECO:0000256" key="6">
    <source>
        <dbReference type="ARBA" id="ARBA00012032"/>
    </source>
</evidence>
<dbReference type="GO" id="GO:0008705">
    <property type="term" value="F:methionine synthase activity"/>
    <property type="evidence" value="ECO:0007669"/>
    <property type="project" value="UniProtKB-UniRule"/>
</dbReference>
<evidence type="ECO:0000256" key="13">
    <source>
        <dbReference type="ARBA" id="ARBA00022723"/>
    </source>
</evidence>
<feature type="binding site" evidence="21">
    <location>
        <begin position="1300"/>
        <end position="1301"/>
    </location>
    <ligand>
        <name>S-adenosyl-L-methionine</name>
        <dbReference type="ChEBI" id="CHEBI:59789"/>
    </ligand>
</feature>
<dbReference type="InterPro" id="IPR050554">
    <property type="entry name" value="Met_Synthase/Corrinoid"/>
</dbReference>
<dbReference type="Pfam" id="PF02574">
    <property type="entry name" value="S-methyl_trans"/>
    <property type="match status" value="1"/>
</dbReference>
<feature type="binding site" evidence="21">
    <location>
        <begin position="844"/>
        <end position="848"/>
    </location>
    <ligand>
        <name>methylcob(III)alamin</name>
        <dbReference type="ChEBI" id="CHEBI:28115"/>
    </ligand>
</feature>
<dbReference type="PROSITE" id="PS51337">
    <property type="entry name" value="B12_BINDING_NTER"/>
    <property type="match status" value="1"/>
</dbReference>
<feature type="binding site" description="axial binding residue" evidence="20">
    <location>
        <position position="847"/>
    </location>
    <ligand>
        <name>methylcob(III)alamin</name>
        <dbReference type="ChEBI" id="CHEBI:28115"/>
    </ligand>
    <ligandPart>
        <name>Co</name>
        <dbReference type="ChEBI" id="CHEBI:27638"/>
    </ligandPart>
</feature>
<dbReference type="SUPFAM" id="SSF52242">
    <property type="entry name" value="Cobalamin (vitamin B12)-binding domain"/>
    <property type="match status" value="1"/>
</dbReference>
<evidence type="ECO:0000256" key="8">
    <source>
        <dbReference type="ARBA" id="ARBA00022603"/>
    </source>
</evidence>
<evidence type="ECO:0000256" key="24">
    <source>
        <dbReference type="SAM" id="Coils"/>
    </source>
</evidence>
<dbReference type="FunFam" id="3.40.50.280:FF:000001">
    <property type="entry name" value="Methionine synthase"/>
    <property type="match status" value="1"/>
</dbReference>
<evidence type="ECO:0000256" key="19">
    <source>
        <dbReference type="NCBIfam" id="TIGR02082"/>
    </source>
</evidence>
<evidence type="ECO:0000313" key="32">
    <source>
        <dbReference type="Proteomes" id="UP000186132"/>
    </source>
</evidence>
<evidence type="ECO:0000256" key="17">
    <source>
        <dbReference type="ARBA" id="ARBA00023285"/>
    </source>
</evidence>
<accession>A0A1M5BZM2</accession>
<feature type="binding site" evidence="21">
    <location>
        <position position="892"/>
    </location>
    <ligand>
        <name>methylcob(III)alamin</name>
        <dbReference type="ChEBI" id="CHEBI:28115"/>
    </ligand>
</feature>
<evidence type="ECO:0000259" key="28">
    <source>
        <dbReference type="PROSITE" id="PS50974"/>
    </source>
</evidence>
<gene>
    <name evidence="31" type="ORF">SAMN05443575_0044</name>
</gene>
<feature type="domain" description="Hcy-binding" evidence="26">
    <location>
        <begin position="88"/>
        <end position="408"/>
    </location>
</feature>
<dbReference type="InterPro" id="IPR003726">
    <property type="entry name" value="HCY_dom"/>
</dbReference>
<dbReference type="UniPathway" id="UPA00051">
    <property type="reaction ID" value="UER00081"/>
</dbReference>
<dbReference type="Pfam" id="PF02310">
    <property type="entry name" value="B12-binding"/>
    <property type="match status" value="1"/>
</dbReference>
<dbReference type="CDD" id="cd02069">
    <property type="entry name" value="methionine_synthase_B12_BD"/>
    <property type="match status" value="1"/>
</dbReference>
<dbReference type="FunFam" id="3.20.20.330:FF:000001">
    <property type="entry name" value="Methionine synthase"/>
    <property type="match status" value="1"/>
</dbReference>
<evidence type="ECO:0000259" key="29">
    <source>
        <dbReference type="PROSITE" id="PS51332"/>
    </source>
</evidence>
<evidence type="ECO:0000259" key="26">
    <source>
        <dbReference type="PROSITE" id="PS50970"/>
    </source>
</evidence>
<evidence type="ECO:0000256" key="20">
    <source>
        <dbReference type="PIRSR" id="PIRSR000381-1"/>
    </source>
</evidence>
<dbReference type="GO" id="GO:0046653">
    <property type="term" value="P:tetrahydrofolate metabolic process"/>
    <property type="evidence" value="ECO:0007669"/>
    <property type="project" value="TreeGrafter"/>
</dbReference>
<dbReference type="Pfam" id="PF00809">
    <property type="entry name" value="Pterin_bind"/>
    <property type="match status" value="1"/>
</dbReference>
<dbReference type="NCBIfam" id="TIGR02082">
    <property type="entry name" value="metH"/>
    <property type="match status" value="1"/>
</dbReference>
<dbReference type="InterPro" id="IPR006158">
    <property type="entry name" value="Cobalamin-bd"/>
</dbReference>
<feature type="domain" description="Pterin-binding" evidence="27">
    <location>
        <begin position="439"/>
        <end position="700"/>
    </location>
</feature>
<feature type="region of interest" description="Disordered" evidence="25">
    <location>
        <begin position="1"/>
        <end position="87"/>
    </location>
</feature>
<keyword evidence="11 23" id="KW-0808">Transferase</keyword>
<evidence type="ECO:0000256" key="14">
    <source>
        <dbReference type="ARBA" id="ARBA00022737"/>
    </source>
</evidence>
<dbReference type="GO" id="GO:0031419">
    <property type="term" value="F:cobalamin binding"/>
    <property type="evidence" value="ECO:0007669"/>
    <property type="project" value="UniProtKB-KW"/>
</dbReference>
<feature type="binding site" evidence="21">
    <location>
        <position position="779"/>
    </location>
    <ligand>
        <name>methylcob(III)alamin</name>
        <dbReference type="ChEBI" id="CHEBI:28115"/>
    </ligand>
</feature>
<evidence type="ECO:0000256" key="16">
    <source>
        <dbReference type="ARBA" id="ARBA00023167"/>
    </source>
</evidence>
<dbReference type="PROSITE" id="PS51332">
    <property type="entry name" value="B12_BINDING"/>
    <property type="match status" value="1"/>
</dbReference>
<dbReference type="SUPFAM" id="SSF51717">
    <property type="entry name" value="Dihydropteroate synthetase-like"/>
    <property type="match status" value="1"/>
</dbReference>
<evidence type="ECO:0000313" key="31">
    <source>
        <dbReference type="EMBL" id="SHF47787.1"/>
    </source>
</evidence>
<keyword evidence="14" id="KW-0677">Repeat</keyword>
<evidence type="ECO:0000256" key="21">
    <source>
        <dbReference type="PIRSR" id="PIRSR000381-2"/>
    </source>
</evidence>
<dbReference type="PROSITE" id="PS50974">
    <property type="entry name" value="ADOMET_ACTIVATION"/>
    <property type="match status" value="1"/>
</dbReference>
<feature type="coiled-coil region" evidence="24">
    <location>
        <begin position="961"/>
        <end position="988"/>
    </location>
</feature>
<dbReference type="GO" id="GO:0032259">
    <property type="term" value="P:methylation"/>
    <property type="evidence" value="ECO:0007669"/>
    <property type="project" value="UniProtKB-KW"/>
</dbReference>
<dbReference type="InterPro" id="IPR004223">
    <property type="entry name" value="VitB12-dep_Met_synth_activ_dom"/>
</dbReference>
<evidence type="ECO:0000256" key="9">
    <source>
        <dbReference type="ARBA" id="ARBA00022605"/>
    </source>
</evidence>
<dbReference type="Gene3D" id="3.40.50.280">
    <property type="entry name" value="Cobalamin-binding domain"/>
    <property type="match status" value="1"/>
</dbReference>
<comment type="pathway">
    <text evidence="4">Amino-acid biosynthesis; L-methionine biosynthesis via de novo pathway; L-methionine from L-homocysteine (MetH route): step 1/1.</text>
</comment>
<dbReference type="InterPro" id="IPR003759">
    <property type="entry name" value="Cbl-bd_cap"/>
</dbReference>
<feature type="binding site" evidence="20 22">
    <location>
        <position position="330"/>
    </location>
    <ligand>
        <name>Zn(2+)</name>
        <dbReference type="ChEBI" id="CHEBI:29105"/>
    </ligand>
</feature>
<dbReference type="STRING" id="1206085.SAMN05443575_0044"/>
<dbReference type="SMART" id="SM01018">
    <property type="entry name" value="B12-binding_2"/>
    <property type="match status" value="1"/>
</dbReference>
<comment type="catalytic activity">
    <reaction evidence="1">
        <text>(6S)-5-methyl-5,6,7,8-tetrahydrofolate + L-homocysteine = (6S)-5,6,7,8-tetrahydrofolate + L-methionine</text>
        <dbReference type="Rhea" id="RHEA:11172"/>
        <dbReference type="ChEBI" id="CHEBI:18608"/>
        <dbReference type="ChEBI" id="CHEBI:57453"/>
        <dbReference type="ChEBI" id="CHEBI:57844"/>
        <dbReference type="ChEBI" id="CHEBI:58199"/>
        <dbReference type="EC" id="2.1.1.13"/>
    </reaction>
</comment>
<dbReference type="Gene3D" id="3.20.20.20">
    <property type="entry name" value="Dihydropteroate synthase-like"/>
    <property type="match status" value="1"/>
</dbReference>
<dbReference type="GO" id="GO:0008270">
    <property type="term" value="F:zinc ion binding"/>
    <property type="evidence" value="ECO:0007669"/>
    <property type="project" value="InterPro"/>
</dbReference>
<keyword evidence="32" id="KW-1185">Reference proteome</keyword>
<reference evidence="31 32" key="1">
    <citation type="submission" date="2016-11" db="EMBL/GenBank/DDBJ databases">
        <authorList>
            <person name="Jaros S."/>
            <person name="Januszkiewicz K."/>
            <person name="Wedrychowicz H."/>
        </authorList>
    </citation>
    <scope>NUCLEOTIDE SEQUENCE [LARGE SCALE GENOMIC DNA]</scope>
    <source>
        <strain evidence="31 32">DSM 45627</strain>
    </source>
</reference>
<dbReference type="EMBL" id="FQVU01000001">
    <property type="protein sequence ID" value="SHF47787.1"/>
    <property type="molecule type" value="Genomic_DNA"/>
</dbReference>
<name>A0A1M5BZM2_9ACTN</name>
<evidence type="ECO:0000256" key="4">
    <source>
        <dbReference type="ARBA" id="ARBA00005178"/>
    </source>
</evidence>
<dbReference type="InterPro" id="IPR000489">
    <property type="entry name" value="Pterin-binding_dom"/>
</dbReference>
<keyword evidence="15 20" id="KW-0862">Zinc</keyword>
<dbReference type="EC" id="2.1.1.13" evidence="6 19"/>
<keyword evidence="13 20" id="KW-0479">Metal-binding</keyword>
<dbReference type="SUPFAM" id="SSF56507">
    <property type="entry name" value="Methionine synthase activation domain-like"/>
    <property type="match status" value="1"/>
</dbReference>
<feature type="binding site" evidence="21">
    <location>
        <position position="948"/>
    </location>
    <ligand>
        <name>methylcob(III)alamin</name>
        <dbReference type="ChEBI" id="CHEBI:28115"/>
    </ligand>
</feature>
<dbReference type="SUPFAM" id="SSF47644">
    <property type="entry name" value="Methionine synthase domain"/>
    <property type="match status" value="1"/>
</dbReference>
<dbReference type="FunFam" id="1.10.1240.10:FF:000001">
    <property type="entry name" value="Methionine synthase"/>
    <property type="match status" value="1"/>
</dbReference>
<dbReference type="InterPro" id="IPR037010">
    <property type="entry name" value="VitB12-dep_Met_synth_activ_sf"/>
</dbReference>
<feature type="binding site" evidence="21">
    <location>
        <position position="896"/>
    </location>
    <ligand>
        <name>methylcob(III)alamin</name>
        <dbReference type="ChEBI" id="CHEBI:28115"/>
    </ligand>
</feature>
<evidence type="ECO:0000256" key="23">
    <source>
        <dbReference type="PROSITE-ProRule" id="PRU00346"/>
    </source>
</evidence>
<dbReference type="PANTHER" id="PTHR45833:SF1">
    <property type="entry name" value="METHIONINE SYNTHASE"/>
    <property type="match status" value="1"/>
</dbReference>
<feature type="domain" description="B12-binding" evidence="29">
    <location>
        <begin position="834"/>
        <end position="969"/>
    </location>
</feature>
<evidence type="ECO:0000256" key="22">
    <source>
        <dbReference type="PROSITE-ProRule" id="PRU00333"/>
    </source>
</evidence>
<comment type="similarity">
    <text evidence="5">Belongs to the vitamin-B12 dependent methionine synthase family.</text>
</comment>
<dbReference type="PANTHER" id="PTHR45833">
    <property type="entry name" value="METHIONINE SYNTHASE"/>
    <property type="match status" value="1"/>
</dbReference>